<dbReference type="Proteomes" id="UP000199356">
    <property type="component" value="Unassembled WGS sequence"/>
</dbReference>
<dbReference type="RefSeq" id="WP_093425044.1">
    <property type="nucleotide sequence ID" value="NZ_FOXA01000027.1"/>
</dbReference>
<dbReference type="InterPro" id="IPR003838">
    <property type="entry name" value="ABC3_permease_C"/>
</dbReference>
<feature type="domain" description="ABC3 transporter permease C-terminal" evidence="8">
    <location>
        <begin position="662"/>
        <end position="776"/>
    </location>
</feature>
<dbReference type="InterPro" id="IPR051447">
    <property type="entry name" value="Lipoprotein-release_system"/>
</dbReference>
<evidence type="ECO:0000256" key="7">
    <source>
        <dbReference type="SAM" id="Phobius"/>
    </source>
</evidence>
<feature type="transmembrane region" description="Helical" evidence="7">
    <location>
        <begin position="12"/>
        <end position="37"/>
    </location>
</feature>
<feature type="transmembrane region" description="Helical" evidence="7">
    <location>
        <begin position="661"/>
        <end position="682"/>
    </location>
</feature>
<evidence type="ECO:0000259" key="8">
    <source>
        <dbReference type="Pfam" id="PF02687"/>
    </source>
</evidence>
<evidence type="ECO:0000313" key="9">
    <source>
        <dbReference type="EMBL" id="SFQ02835.1"/>
    </source>
</evidence>
<name>A0A1I5V5Q9_9RHOB</name>
<dbReference type="Pfam" id="PF02687">
    <property type="entry name" value="FtsX"/>
    <property type="match status" value="2"/>
</dbReference>
<evidence type="ECO:0000256" key="6">
    <source>
        <dbReference type="ARBA" id="ARBA00023136"/>
    </source>
</evidence>
<protein>
    <submittedName>
        <fullName evidence="9">Putative ABC transport system permease protein</fullName>
    </submittedName>
</protein>
<dbReference type="GO" id="GO:0098797">
    <property type="term" value="C:plasma membrane protein complex"/>
    <property type="evidence" value="ECO:0007669"/>
    <property type="project" value="TreeGrafter"/>
</dbReference>
<keyword evidence="6 7" id="KW-0472">Membrane</keyword>
<gene>
    <name evidence="9" type="ORF">SAMN04488047_12736</name>
</gene>
<comment type="similarity">
    <text evidence="2">Belongs to the ABC-4 integral membrane protein family. LolC/E subfamily.</text>
</comment>
<feature type="transmembrane region" description="Helical" evidence="7">
    <location>
        <begin position="749"/>
        <end position="771"/>
    </location>
</feature>
<evidence type="ECO:0000256" key="4">
    <source>
        <dbReference type="ARBA" id="ARBA00022692"/>
    </source>
</evidence>
<comment type="subcellular location">
    <subcellularLocation>
        <location evidence="1">Cell membrane</location>
        <topology evidence="1">Multi-pass membrane protein</topology>
    </subcellularLocation>
</comment>
<evidence type="ECO:0000256" key="5">
    <source>
        <dbReference type="ARBA" id="ARBA00022989"/>
    </source>
</evidence>
<feature type="transmembrane region" description="Helical" evidence="7">
    <location>
        <begin position="433"/>
        <end position="453"/>
    </location>
</feature>
<feature type="transmembrane region" description="Helical" evidence="7">
    <location>
        <begin position="313"/>
        <end position="341"/>
    </location>
</feature>
<proteinExistence type="inferred from homology"/>
<organism evidence="9 10">
    <name type="scientific">Tranquillimonas alkanivorans</name>
    <dbReference type="NCBI Taxonomy" id="441119"/>
    <lineage>
        <taxon>Bacteria</taxon>
        <taxon>Pseudomonadati</taxon>
        <taxon>Pseudomonadota</taxon>
        <taxon>Alphaproteobacteria</taxon>
        <taxon>Rhodobacterales</taxon>
        <taxon>Roseobacteraceae</taxon>
        <taxon>Tranquillimonas</taxon>
    </lineage>
</organism>
<dbReference type="PANTHER" id="PTHR30489:SF0">
    <property type="entry name" value="LIPOPROTEIN-RELEASING SYSTEM TRANSMEMBRANE PROTEIN LOLE"/>
    <property type="match status" value="1"/>
</dbReference>
<feature type="domain" description="ABC3 transporter permease C-terminal" evidence="8">
    <location>
        <begin position="273"/>
        <end position="389"/>
    </location>
</feature>
<reference evidence="9 10" key="1">
    <citation type="submission" date="2016-10" db="EMBL/GenBank/DDBJ databases">
        <authorList>
            <person name="de Groot N.N."/>
        </authorList>
    </citation>
    <scope>NUCLEOTIDE SEQUENCE [LARGE SCALE GENOMIC DNA]</scope>
    <source>
        <strain evidence="9 10">DSM 19547</strain>
    </source>
</reference>
<dbReference type="STRING" id="441119.SAMN04488047_12736"/>
<keyword evidence="5 7" id="KW-1133">Transmembrane helix</keyword>
<dbReference type="OrthoDB" id="5137249at2"/>
<dbReference type="EMBL" id="FOXA01000027">
    <property type="protein sequence ID" value="SFQ02835.1"/>
    <property type="molecule type" value="Genomic_DNA"/>
</dbReference>
<accession>A0A1I5V5Q9</accession>
<keyword evidence="4 7" id="KW-0812">Transmembrane</keyword>
<feature type="transmembrane region" description="Helical" evidence="7">
    <location>
        <begin position="703"/>
        <end position="729"/>
    </location>
</feature>
<dbReference type="AlphaFoldDB" id="A0A1I5V5Q9"/>
<evidence type="ECO:0000256" key="1">
    <source>
        <dbReference type="ARBA" id="ARBA00004651"/>
    </source>
</evidence>
<evidence type="ECO:0000256" key="3">
    <source>
        <dbReference type="ARBA" id="ARBA00022475"/>
    </source>
</evidence>
<evidence type="ECO:0000313" key="10">
    <source>
        <dbReference type="Proteomes" id="UP000199356"/>
    </source>
</evidence>
<sequence>MHTLDRKLLRDLWRLWTQALAISLVMAGGAATVVLAVGSYRSLEETRIAYYERQRFADVFATLERAPDRVADDIARIPGVQAMETRIVKPGLLDLDRVAAPATGLFVSLPEGRPPRVNVPYLREGRMPVRDASREVVVNEGFADAHGYSPGSEFGAILDGRRYRLRIVGIALSPEFVYATGPGDLMPDDRRFGIVWMGEAALEAIFDLEGAFSSVALTVRRDAAEADVIRRLDALLASYGGEAAHGRRDQYSHAFLDHGLDMLRAMSRTLPPIFFGVALFLVNMTLGRLVLLERGQIGLMKALGYRDLTIAMHYLKFVALLAIAGIALGWSAGALLGQYVARIYAEFFSFPDLVFAPAPDVYAVAAALPVVAGALGAVQALNRVVRLPPAVAMQPAVPPTLRAGASLGRPFGVRLPPAAAMTLRTLLVHPWRAAMTLLAISGSTAILIASLYLSDSLERLIEVKYLRVERQDATLGLSHAAPEAVVREVERLPGVLAGEAVRAVPVRVRKGSIEKRVTLYGRAVSARLHRPLDTELRPVAPPIAGLALTKWLADRLGVAPGDRIEVDLLEGRRRTVALPVMGLLEDYIGMRAVIDIQALARLMGERPLADEVEVQIDDAELDALYAKVKETPGISGISLQASSLGSFREAVAVIVSAMSSIYTGLAAVIAFGVVYNVARVALLERERDLASLRILGFGRAETFGILVAELALLVLLSQPVGWGAGYGIAMLMKSGLDADLMRMPLALDLQTYSIASSGVFAGAAASALLLWRRVRELDLVAAMKTRE</sequence>
<evidence type="ECO:0000256" key="2">
    <source>
        <dbReference type="ARBA" id="ARBA00005236"/>
    </source>
</evidence>
<keyword evidence="3" id="KW-1003">Cell membrane</keyword>
<dbReference type="PANTHER" id="PTHR30489">
    <property type="entry name" value="LIPOPROTEIN-RELEASING SYSTEM TRANSMEMBRANE PROTEIN LOLE"/>
    <property type="match status" value="1"/>
</dbReference>
<feature type="transmembrane region" description="Helical" evidence="7">
    <location>
        <begin position="273"/>
        <end position="292"/>
    </location>
</feature>
<keyword evidence="10" id="KW-1185">Reference proteome</keyword>
<feature type="transmembrane region" description="Helical" evidence="7">
    <location>
        <begin position="361"/>
        <end position="381"/>
    </location>
</feature>
<dbReference type="GO" id="GO:0044874">
    <property type="term" value="P:lipoprotein localization to outer membrane"/>
    <property type="evidence" value="ECO:0007669"/>
    <property type="project" value="TreeGrafter"/>
</dbReference>